<sequence length="26" mass="3121">MDKKMSTSHNMFKILLPDIREKLSRT</sequence>
<organism evidence="1">
    <name type="scientific">Rhizophora mucronata</name>
    <name type="common">Asiatic mangrove</name>
    <dbReference type="NCBI Taxonomy" id="61149"/>
    <lineage>
        <taxon>Eukaryota</taxon>
        <taxon>Viridiplantae</taxon>
        <taxon>Streptophyta</taxon>
        <taxon>Embryophyta</taxon>
        <taxon>Tracheophyta</taxon>
        <taxon>Spermatophyta</taxon>
        <taxon>Magnoliopsida</taxon>
        <taxon>eudicotyledons</taxon>
        <taxon>Gunneridae</taxon>
        <taxon>Pentapetalae</taxon>
        <taxon>rosids</taxon>
        <taxon>fabids</taxon>
        <taxon>Malpighiales</taxon>
        <taxon>Rhizophoraceae</taxon>
        <taxon>Rhizophora</taxon>
    </lineage>
</organism>
<evidence type="ECO:0000313" key="1">
    <source>
        <dbReference type="EMBL" id="MBX53662.1"/>
    </source>
</evidence>
<dbReference type="AlphaFoldDB" id="A0A2P2PG34"/>
<protein>
    <submittedName>
        <fullName evidence="1">Uncharacterized protein</fullName>
    </submittedName>
</protein>
<dbReference type="EMBL" id="GGEC01073178">
    <property type="protein sequence ID" value="MBX53662.1"/>
    <property type="molecule type" value="Transcribed_RNA"/>
</dbReference>
<name>A0A2P2PG34_RHIMU</name>
<proteinExistence type="predicted"/>
<reference evidence="1" key="1">
    <citation type="submission" date="2018-02" db="EMBL/GenBank/DDBJ databases">
        <title>Rhizophora mucronata_Transcriptome.</title>
        <authorList>
            <person name="Meera S.P."/>
            <person name="Sreeshan A."/>
            <person name="Augustine A."/>
        </authorList>
    </citation>
    <scope>NUCLEOTIDE SEQUENCE</scope>
    <source>
        <tissue evidence="1">Leaf</tissue>
    </source>
</reference>
<accession>A0A2P2PG34</accession>